<evidence type="ECO:0000256" key="2">
    <source>
        <dbReference type="SAM" id="Phobius"/>
    </source>
</evidence>
<gene>
    <name evidence="3" type="ORF">C0Q70_12413</name>
</gene>
<keyword evidence="2" id="KW-0472">Membrane</keyword>
<dbReference type="EMBL" id="PZQS01000007">
    <property type="protein sequence ID" value="PVD27258.1"/>
    <property type="molecule type" value="Genomic_DNA"/>
</dbReference>
<sequence length="152" mass="16971">MSRLATRHVSNCQTYAGLLEHTCWTIGPTAVVLVLVVSFSTTATPRRQTRGRWADETSVEDGDEPGRRMRRAHSLLLSPKGGKRKARGTNRQEASSAGREEKQYLGRLAYLAPYSTTTSEKGLEPLTTKTPNRSPPFLLHPHRHRPPVTGWL</sequence>
<keyword evidence="4" id="KW-1185">Reference proteome</keyword>
<keyword evidence="2" id="KW-0812">Transmembrane</keyword>
<protein>
    <submittedName>
        <fullName evidence="3">Uncharacterized protein</fullName>
    </submittedName>
</protein>
<keyword evidence="2" id="KW-1133">Transmembrane helix</keyword>
<dbReference type="Proteomes" id="UP000245119">
    <property type="component" value="Linkage Group LG7"/>
</dbReference>
<feature type="region of interest" description="Disordered" evidence="1">
    <location>
        <begin position="116"/>
        <end position="152"/>
    </location>
</feature>
<evidence type="ECO:0000313" key="3">
    <source>
        <dbReference type="EMBL" id="PVD27258.1"/>
    </source>
</evidence>
<evidence type="ECO:0000256" key="1">
    <source>
        <dbReference type="SAM" id="MobiDB-lite"/>
    </source>
</evidence>
<feature type="region of interest" description="Disordered" evidence="1">
    <location>
        <begin position="45"/>
        <end position="102"/>
    </location>
</feature>
<feature type="transmembrane region" description="Helical" evidence="2">
    <location>
        <begin position="24"/>
        <end position="43"/>
    </location>
</feature>
<name>A0A2T7P1F6_POMCA</name>
<evidence type="ECO:0000313" key="4">
    <source>
        <dbReference type="Proteomes" id="UP000245119"/>
    </source>
</evidence>
<accession>A0A2T7P1F6</accession>
<reference evidence="3 4" key="1">
    <citation type="submission" date="2018-04" db="EMBL/GenBank/DDBJ databases">
        <title>The genome of golden apple snail Pomacea canaliculata provides insight into stress tolerance and invasive adaptation.</title>
        <authorList>
            <person name="Liu C."/>
            <person name="Liu B."/>
            <person name="Ren Y."/>
            <person name="Zhang Y."/>
            <person name="Wang H."/>
            <person name="Li S."/>
            <person name="Jiang F."/>
            <person name="Yin L."/>
            <person name="Zhang G."/>
            <person name="Qian W."/>
            <person name="Fan W."/>
        </authorList>
    </citation>
    <scope>NUCLEOTIDE SEQUENCE [LARGE SCALE GENOMIC DNA]</scope>
    <source>
        <strain evidence="3">SZHN2017</strain>
        <tissue evidence="3">Muscle</tissue>
    </source>
</reference>
<proteinExistence type="predicted"/>
<comment type="caution">
    <text evidence="3">The sequence shown here is derived from an EMBL/GenBank/DDBJ whole genome shotgun (WGS) entry which is preliminary data.</text>
</comment>
<organism evidence="3 4">
    <name type="scientific">Pomacea canaliculata</name>
    <name type="common">Golden apple snail</name>
    <dbReference type="NCBI Taxonomy" id="400727"/>
    <lineage>
        <taxon>Eukaryota</taxon>
        <taxon>Metazoa</taxon>
        <taxon>Spiralia</taxon>
        <taxon>Lophotrochozoa</taxon>
        <taxon>Mollusca</taxon>
        <taxon>Gastropoda</taxon>
        <taxon>Caenogastropoda</taxon>
        <taxon>Architaenioglossa</taxon>
        <taxon>Ampullarioidea</taxon>
        <taxon>Ampullariidae</taxon>
        <taxon>Pomacea</taxon>
    </lineage>
</organism>
<dbReference type="AlphaFoldDB" id="A0A2T7P1F6"/>